<dbReference type="EMBL" id="BART01006409">
    <property type="protein sequence ID" value="GAG63034.1"/>
    <property type="molecule type" value="Genomic_DNA"/>
</dbReference>
<protein>
    <submittedName>
        <fullName evidence="1">Uncharacterized protein</fullName>
    </submittedName>
</protein>
<reference evidence="1" key="1">
    <citation type="journal article" date="2014" name="Front. Microbiol.">
        <title>High frequency of phylogenetically diverse reductive dehalogenase-homologous genes in deep subseafloor sedimentary metagenomes.</title>
        <authorList>
            <person name="Kawai M."/>
            <person name="Futagami T."/>
            <person name="Toyoda A."/>
            <person name="Takaki Y."/>
            <person name="Nishi S."/>
            <person name="Hori S."/>
            <person name="Arai W."/>
            <person name="Tsubouchi T."/>
            <person name="Morono Y."/>
            <person name="Uchiyama I."/>
            <person name="Ito T."/>
            <person name="Fujiyama A."/>
            <person name="Inagaki F."/>
            <person name="Takami H."/>
        </authorList>
    </citation>
    <scope>NUCLEOTIDE SEQUENCE</scope>
    <source>
        <strain evidence="1">Expedition CK06-06</strain>
    </source>
</reference>
<organism evidence="1">
    <name type="scientific">marine sediment metagenome</name>
    <dbReference type="NCBI Taxonomy" id="412755"/>
    <lineage>
        <taxon>unclassified sequences</taxon>
        <taxon>metagenomes</taxon>
        <taxon>ecological metagenomes</taxon>
    </lineage>
</organism>
<dbReference type="AlphaFoldDB" id="X0Z266"/>
<sequence length="63" mass="7586">MNKRTYKTIKSVLRDHIKKNVNSLWTFEDDNFTCLFNEYRAVKKNRTIYTSQQLLNKLQNGDT</sequence>
<name>X0Z266_9ZZZZ</name>
<gene>
    <name evidence="1" type="ORF">S01H4_14620</name>
</gene>
<proteinExistence type="predicted"/>
<comment type="caution">
    <text evidence="1">The sequence shown here is derived from an EMBL/GenBank/DDBJ whole genome shotgun (WGS) entry which is preliminary data.</text>
</comment>
<evidence type="ECO:0000313" key="1">
    <source>
        <dbReference type="EMBL" id="GAG63034.1"/>
    </source>
</evidence>
<accession>X0Z266</accession>